<keyword evidence="2" id="KW-0479">Metal-binding</keyword>
<dbReference type="EC" id="3.1.3.5" evidence="8"/>
<dbReference type="PROSITE" id="PS00785">
    <property type="entry name" value="5_NUCLEOTIDASE_1"/>
    <property type="match status" value="1"/>
</dbReference>
<dbReference type="GO" id="GO:0008253">
    <property type="term" value="F:5'-nucleotidase activity"/>
    <property type="evidence" value="ECO:0007669"/>
    <property type="project" value="UniProtKB-EC"/>
</dbReference>
<feature type="domain" description="5'-Nucleotidase C-terminal" evidence="7">
    <location>
        <begin position="359"/>
        <end position="500"/>
    </location>
</feature>
<dbReference type="GO" id="GO:0000166">
    <property type="term" value="F:nucleotide binding"/>
    <property type="evidence" value="ECO:0007669"/>
    <property type="project" value="UniProtKB-KW"/>
</dbReference>
<dbReference type="Gene3D" id="3.60.21.10">
    <property type="match status" value="1"/>
</dbReference>
<dbReference type="Gene3D" id="3.90.780.10">
    <property type="entry name" value="5'-Nucleotidase, C-terminal domain"/>
    <property type="match status" value="1"/>
</dbReference>
<dbReference type="InterPro" id="IPR004843">
    <property type="entry name" value="Calcineurin-like_PHP"/>
</dbReference>
<dbReference type="RefSeq" id="WP_040137002.1">
    <property type="nucleotide sequence ID" value="NZ_CP009889.1"/>
</dbReference>
<keyword evidence="3" id="KW-0732">Signal</keyword>
<keyword evidence="4 5" id="KW-0547">Nucleotide-binding</keyword>
<dbReference type="PANTHER" id="PTHR11575:SF46">
    <property type="entry name" value="PROTEIN USHA"/>
    <property type="match status" value="1"/>
</dbReference>
<evidence type="ECO:0000256" key="1">
    <source>
        <dbReference type="ARBA" id="ARBA00006654"/>
    </source>
</evidence>
<dbReference type="KEGG" id="pseo:OM33_19275"/>
<name>A0A0A7EP07_9GAMM</name>
<proteinExistence type="inferred from homology"/>
<evidence type="ECO:0000256" key="5">
    <source>
        <dbReference type="RuleBase" id="RU362119"/>
    </source>
</evidence>
<evidence type="ECO:0000256" key="2">
    <source>
        <dbReference type="ARBA" id="ARBA00022723"/>
    </source>
</evidence>
<dbReference type="GO" id="GO:0046872">
    <property type="term" value="F:metal ion binding"/>
    <property type="evidence" value="ECO:0007669"/>
    <property type="project" value="UniProtKB-KW"/>
</dbReference>
<dbReference type="InterPro" id="IPR029052">
    <property type="entry name" value="Metallo-depent_PP-like"/>
</dbReference>
<dbReference type="GO" id="GO:0008768">
    <property type="term" value="F:UDP-sugar diphosphatase activity"/>
    <property type="evidence" value="ECO:0007669"/>
    <property type="project" value="UniProtKB-EC"/>
</dbReference>
<sequence length="532" mass="59232">MRVLIALTFGVLTASPTILNAEEQKLTILHTNDNHGRFWRNEDGEYGMAARKTLIDRLRAEAKDKNHHVLLLSGGDINTGVPESDLQYAEPDFKGMSLLGYDAMAIGNHEFDNPLDVLDKQIAWSNFPLLSANIFHKSTGEHAYTPYHIFKRGELKIAVIGLTTVDTAKIANPEYIGGFEFREPVRAAKPLLEKLETKYQPDITIAVTHMGHYVDAKHGINAPGDVTLARNLPHNALDVIIGGHSQEPICMEGENVANISFQPGDKCQPDQQNGTWIMQAHEWGKYVGKAEFVLKNNKLTLLDYQLIPVNMYREDMVDGKKVKSLAGERIVEDKQMLAFLAPYQEKGSAKISQPIGQLIGNLEGSRDKVRFVQTNLGRLIAKAQSESVGADFGIISGGGIRNSIKEGNVSYKDILQVHPFKNRITYLSLQGQELIDYIKTAANFPPDSGAYCQFYGIEFQNTSEQFTIKSIAGKPFDFNKRYRFTLNSYNAAGGDGYPNMTKHPHFVATDTVDAEVLKNYFLKHSPVNANTL</sequence>
<keyword evidence="5 8" id="KW-0378">Hydrolase</keyword>
<dbReference type="eggNOG" id="COG0737">
    <property type="taxonomic scope" value="Bacteria"/>
</dbReference>
<dbReference type="PANTHER" id="PTHR11575">
    <property type="entry name" value="5'-NUCLEOTIDASE-RELATED"/>
    <property type="match status" value="1"/>
</dbReference>
<dbReference type="OrthoDB" id="9803927at2"/>
<organism evidence="8 9">
    <name type="scientific">Pseudoalteromonas piratica</name>
    <dbReference type="NCBI Taxonomy" id="1348114"/>
    <lineage>
        <taxon>Bacteria</taxon>
        <taxon>Pseudomonadati</taxon>
        <taxon>Pseudomonadota</taxon>
        <taxon>Gammaproteobacteria</taxon>
        <taxon>Alteromonadales</taxon>
        <taxon>Pseudoalteromonadaceae</taxon>
        <taxon>Pseudoalteromonas</taxon>
    </lineage>
</organism>
<evidence type="ECO:0000313" key="9">
    <source>
        <dbReference type="Proteomes" id="UP000030341"/>
    </source>
</evidence>
<dbReference type="InterPro" id="IPR008334">
    <property type="entry name" value="5'-Nucleotdase_C"/>
</dbReference>
<feature type="domain" description="Calcineurin-like phosphoesterase" evidence="6">
    <location>
        <begin position="27"/>
        <end position="246"/>
    </location>
</feature>
<dbReference type="InterPro" id="IPR006179">
    <property type="entry name" value="5_nucleotidase/apyrase"/>
</dbReference>
<dbReference type="HOGENOM" id="CLU_005854_7_0_6"/>
<gene>
    <name evidence="8" type="primary">ushA</name>
    <name evidence="8" type="ORF">OM33_19275</name>
</gene>
<dbReference type="SUPFAM" id="SSF55816">
    <property type="entry name" value="5'-nucleotidase (syn. UDP-sugar hydrolase), C-terminal domain"/>
    <property type="match status" value="1"/>
</dbReference>
<evidence type="ECO:0000256" key="3">
    <source>
        <dbReference type="ARBA" id="ARBA00022729"/>
    </source>
</evidence>
<evidence type="ECO:0000313" key="8">
    <source>
        <dbReference type="EMBL" id="AIY67692.1"/>
    </source>
</evidence>
<evidence type="ECO:0000259" key="7">
    <source>
        <dbReference type="Pfam" id="PF02872"/>
    </source>
</evidence>
<dbReference type="GO" id="GO:0030288">
    <property type="term" value="C:outer membrane-bounded periplasmic space"/>
    <property type="evidence" value="ECO:0007669"/>
    <property type="project" value="TreeGrafter"/>
</dbReference>
<evidence type="ECO:0000259" key="6">
    <source>
        <dbReference type="Pfam" id="PF00149"/>
    </source>
</evidence>
<dbReference type="PRINTS" id="PR01607">
    <property type="entry name" value="APYRASEFAMLY"/>
</dbReference>
<dbReference type="GO" id="GO:0009166">
    <property type="term" value="P:nucleotide catabolic process"/>
    <property type="evidence" value="ECO:0007669"/>
    <property type="project" value="InterPro"/>
</dbReference>
<keyword evidence="9" id="KW-1185">Reference proteome</keyword>
<dbReference type="AlphaFoldDB" id="A0A0A7EP07"/>
<dbReference type="InterPro" id="IPR036907">
    <property type="entry name" value="5'-Nucleotdase_C_sf"/>
</dbReference>
<dbReference type="PROSITE" id="PS00786">
    <property type="entry name" value="5_NUCLEOTIDASE_2"/>
    <property type="match status" value="1"/>
</dbReference>
<reference evidence="8 9" key="1">
    <citation type="submission" date="2014-11" db="EMBL/GenBank/DDBJ databases">
        <title>Complete Genome Sequence of Pseudoalteromonas sp. Strain OCN003 Isolated from Kaneohe Bay, Oahu, Hawaii.</title>
        <authorList>
            <person name="Beurmann S."/>
            <person name="Videau P."/>
            <person name="Ushijima B."/>
            <person name="Smith A.M."/>
            <person name="Aeby G.S."/>
            <person name="Callahan S.M."/>
            <person name="Belcaid M."/>
        </authorList>
    </citation>
    <scope>NUCLEOTIDE SEQUENCE [LARGE SCALE GENOMIC DNA]</scope>
    <source>
        <strain evidence="8 9">OCN003</strain>
    </source>
</reference>
<dbReference type="STRING" id="1348114.OM33_19275"/>
<dbReference type="InterPro" id="IPR006146">
    <property type="entry name" value="5'-Nucleotdase_CS"/>
</dbReference>
<accession>A0A0A7EP07</accession>
<dbReference type="EC" id="3.6.1.45" evidence="8"/>
<evidence type="ECO:0000256" key="4">
    <source>
        <dbReference type="ARBA" id="ARBA00022741"/>
    </source>
</evidence>
<dbReference type="Pfam" id="PF02872">
    <property type="entry name" value="5_nucleotid_C"/>
    <property type="match status" value="1"/>
</dbReference>
<protein>
    <submittedName>
        <fullName evidence="8">5'-nucleotidase</fullName>
        <ecNumber evidence="8">3.1.3.5</ecNumber>
        <ecNumber evidence="8">3.6.1.45</ecNumber>
    </submittedName>
</protein>
<dbReference type="Pfam" id="PF00149">
    <property type="entry name" value="Metallophos"/>
    <property type="match status" value="1"/>
</dbReference>
<dbReference type="EMBL" id="CP009889">
    <property type="protein sequence ID" value="AIY67692.1"/>
    <property type="molecule type" value="Genomic_DNA"/>
</dbReference>
<comment type="similarity">
    <text evidence="1 5">Belongs to the 5'-nucleotidase family.</text>
</comment>
<dbReference type="NCBIfam" id="NF007109">
    <property type="entry name" value="PRK09558.1"/>
    <property type="match status" value="1"/>
</dbReference>
<dbReference type="Proteomes" id="UP000030341">
    <property type="component" value="Chromosome 2"/>
</dbReference>
<dbReference type="SUPFAM" id="SSF56300">
    <property type="entry name" value="Metallo-dependent phosphatases"/>
    <property type="match status" value="1"/>
</dbReference>